<comment type="caution">
    <text evidence="2">The sequence shown here is derived from an EMBL/GenBank/DDBJ whole genome shotgun (WGS) entry which is preliminary data.</text>
</comment>
<dbReference type="InterPro" id="IPR017850">
    <property type="entry name" value="Alkaline_phosphatase_core_sf"/>
</dbReference>
<dbReference type="PANTHER" id="PTHR31956">
    <property type="entry name" value="NON-SPECIFIC PHOSPHOLIPASE C4-RELATED"/>
    <property type="match status" value="1"/>
</dbReference>
<accession>A0ABT0QL64</accession>
<keyword evidence="3" id="KW-1185">Reference proteome</keyword>
<evidence type="ECO:0000256" key="1">
    <source>
        <dbReference type="ARBA" id="ARBA00022801"/>
    </source>
</evidence>
<dbReference type="SUPFAM" id="SSF53649">
    <property type="entry name" value="Alkaline phosphatase-like"/>
    <property type="match status" value="1"/>
</dbReference>
<name>A0ABT0QL64_9FLAO</name>
<evidence type="ECO:0008006" key="4">
    <source>
        <dbReference type="Google" id="ProtNLM"/>
    </source>
</evidence>
<proteinExistence type="predicted"/>
<dbReference type="Pfam" id="PF04185">
    <property type="entry name" value="Phosphoesterase"/>
    <property type="match status" value="1"/>
</dbReference>
<evidence type="ECO:0000313" key="3">
    <source>
        <dbReference type="Proteomes" id="UP001165381"/>
    </source>
</evidence>
<protein>
    <recommendedName>
        <fullName evidence="4">Phospholipase C</fullName>
    </recommendedName>
</protein>
<evidence type="ECO:0000313" key="2">
    <source>
        <dbReference type="EMBL" id="MCL6296695.1"/>
    </source>
</evidence>
<dbReference type="Gene3D" id="3.40.720.10">
    <property type="entry name" value="Alkaline Phosphatase, subunit A"/>
    <property type="match status" value="2"/>
</dbReference>
<gene>
    <name evidence="2" type="ORF">M3P09_16945</name>
</gene>
<reference evidence="2" key="1">
    <citation type="submission" date="2022-05" db="EMBL/GenBank/DDBJ databases">
        <authorList>
            <person name="Park J.-S."/>
        </authorList>
    </citation>
    <scope>NUCLEOTIDE SEQUENCE</scope>
    <source>
        <strain evidence="2">2012CJ34-3</strain>
    </source>
</reference>
<dbReference type="InterPro" id="IPR007312">
    <property type="entry name" value="Phosphoesterase"/>
</dbReference>
<dbReference type="PANTHER" id="PTHR31956:SF1">
    <property type="entry name" value="NON-SPECIFIC PHOSPHOLIPASE C1"/>
    <property type="match status" value="1"/>
</dbReference>
<dbReference type="EMBL" id="JAMFLZ010000011">
    <property type="protein sequence ID" value="MCL6296695.1"/>
    <property type="molecule type" value="Genomic_DNA"/>
</dbReference>
<keyword evidence="1" id="KW-0378">Hydrolase</keyword>
<dbReference type="RefSeq" id="WP_249974018.1">
    <property type="nucleotide sequence ID" value="NZ_JAMFLZ010000011.1"/>
</dbReference>
<dbReference type="Proteomes" id="UP001165381">
    <property type="component" value="Unassembled WGS sequence"/>
</dbReference>
<sequence>MSNQAKLDTFDNVVVLMLENRSFDNLLGYLYEDGVPTGKSYEGLQNKTFKIPVPPRAKDYDQHKFIEPYQAEDYHQPFPDPGEVYQHVNTQLFNHVDPDNLKVEACKMKSPYNIPEFMPLPPDKMQGFINDYVNTLDALTGKKGKDYNNPGYNMYNKIMACFKPAQIPVLTTLAKEFAVFDHWFCSVPSQTWCNRAFWHAATSGGEVVNPTDECGIIDKFEAMLRWRREVWPQSTIFERMENKGVSHAVYTEDIASLTTMVNGPFKHQHTVHTGDKLIKFKKHINEGKLPQYTFLEPKFYGQHNDQHPSSADWSPVDSRTHIGTVLLGEKLIWDVYTSLFVNPKSKYRDNTVLIITYDEHGGCFDHVPPPPAVPPKKGMIGDKNFGFDRLGVRVPMVMVSANIQKNTIMNDVFDHSSFIKTMCTKWKMEGLTDRDKAASSFEEVFSLNKRDDFPSIPEPIIPEINSDSYNKDPLNDLQKSILIGASFIAKNNTDNANIPIDYTQLKNINTVGEAHNFIAQIRHLLPSKD</sequence>
<organism evidence="2 3">
    <name type="scientific">Jejuia spongiicola</name>
    <dbReference type="NCBI Taxonomy" id="2942207"/>
    <lineage>
        <taxon>Bacteria</taxon>
        <taxon>Pseudomonadati</taxon>
        <taxon>Bacteroidota</taxon>
        <taxon>Flavobacteriia</taxon>
        <taxon>Flavobacteriales</taxon>
        <taxon>Flavobacteriaceae</taxon>
        <taxon>Jejuia</taxon>
    </lineage>
</organism>